<keyword evidence="2" id="KW-1185">Reference proteome</keyword>
<accession>A0A3B4XZP0</accession>
<dbReference type="Proteomes" id="UP000261360">
    <property type="component" value="Unplaced"/>
</dbReference>
<dbReference type="STRING" id="1841481.ENSSLDP00000022467"/>
<evidence type="ECO:0000313" key="1">
    <source>
        <dbReference type="Ensembl" id="ENSSLDP00000022467.1"/>
    </source>
</evidence>
<protein>
    <submittedName>
        <fullName evidence="1">Uncharacterized protein</fullName>
    </submittedName>
</protein>
<evidence type="ECO:0000313" key="2">
    <source>
        <dbReference type="Proteomes" id="UP000261360"/>
    </source>
</evidence>
<reference evidence="1" key="2">
    <citation type="submission" date="2025-09" db="UniProtKB">
        <authorList>
            <consortium name="Ensembl"/>
        </authorList>
    </citation>
    <scope>IDENTIFICATION</scope>
</reference>
<name>A0A3B4XZP0_SERLL</name>
<dbReference type="Ensembl" id="ENSSLDT00000023195.1">
    <property type="protein sequence ID" value="ENSSLDP00000022467.1"/>
    <property type="gene ID" value="ENSSLDG00000017546.1"/>
</dbReference>
<dbReference type="GeneTree" id="ENSGT00940000179791"/>
<reference evidence="1" key="1">
    <citation type="submission" date="2025-08" db="UniProtKB">
        <authorList>
            <consortium name="Ensembl"/>
        </authorList>
    </citation>
    <scope>IDENTIFICATION</scope>
</reference>
<dbReference type="AlphaFoldDB" id="A0A3B4XZP0"/>
<sequence length="152" mass="17692">MDEQGAALSEALAAGVADERPLCAVHGAVHLQMSGLRELRPHTSQLKLRRPEWMRRWRLRLADTLKLFPQVSQVKPFSPVCTRRWTDRLLLLEKLLPHCSQVCGRSPVCTLQVNGFRPLWTVSWWMWTLRRVVNPFSQVGHLKGLSFRWTLW</sequence>
<organism evidence="1 2">
    <name type="scientific">Seriola lalandi dorsalis</name>
    <dbReference type="NCBI Taxonomy" id="1841481"/>
    <lineage>
        <taxon>Eukaryota</taxon>
        <taxon>Metazoa</taxon>
        <taxon>Chordata</taxon>
        <taxon>Craniata</taxon>
        <taxon>Vertebrata</taxon>
        <taxon>Euteleostomi</taxon>
        <taxon>Actinopterygii</taxon>
        <taxon>Neopterygii</taxon>
        <taxon>Teleostei</taxon>
        <taxon>Neoteleostei</taxon>
        <taxon>Acanthomorphata</taxon>
        <taxon>Carangaria</taxon>
        <taxon>Carangiformes</taxon>
        <taxon>Carangidae</taxon>
        <taxon>Seriola</taxon>
    </lineage>
</organism>
<proteinExistence type="predicted"/>